<dbReference type="InterPro" id="IPR045427">
    <property type="entry name" value="MoxR"/>
</dbReference>
<dbReference type="Gene3D" id="3.40.50.300">
    <property type="entry name" value="P-loop containing nucleotide triphosphate hydrolases"/>
    <property type="match status" value="1"/>
</dbReference>
<reference evidence="3" key="1">
    <citation type="journal article" date="2019" name="Int. J. Syst. Evol. Microbiol.">
        <title>The Global Catalogue of Microorganisms (GCM) 10K type strain sequencing project: providing services to taxonomists for standard genome sequencing and annotation.</title>
        <authorList>
            <consortium name="The Broad Institute Genomics Platform"/>
            <consortium name="The Broad Institute Genome Sequencing Center for Infectious Disease"/>
            <person name="Wu L."/>
            <person name="Ma J."/>
        </authorList>
    </citation>
    <scope>NUCLEOTIDE SEQUENCE [LARGE SCALE GENOMIC DNA]</scope>
    <source>
        <strain evidence="3">CCUG 48884</strain>
    </source>
</reference>
<accession>A0ABW3WHP6</accession>
<dbReference type="InterPro" id="IPR050513">
    <property type="entry name" value="RavA_ATPases"/>
</dbReference>
<organism evidence="2 3">
    <name type="scientific">Thauera mechernichensis</name>
    <dbReference type="NCBI Taxonomy" id="82788"/>
    <lineage>
        <taxon>Bacteria</taxon>
        <taxon>Pseudomonadati</taxon>
        <taxon>Pseudomonadota</taxon>
        <taxon>Betaproteobacteria</taxon>
        <taxon>Rhodocyclales</taxon>
        <taxon>Zoogloeaceae</taxon>
        <taxon>Thauera</taxon>
    </lineage>
</organism>
<dbReference type="PANTHER" id="PTHR32204">
    <property type="entry name" value="ATPASE RAVA"/>
    <property type="match status" value="1"/>
</dbReference>
<dbReference type="InterPro" id="IPR003593">
    <property type="entry name" value="AAA+_ATPase"/>
</dbReference>
<dbReference type="CDD" id="cd00009">
    <property type="entry name" value="AAA"/>
    <property type="match status" value="1"/>
</dbReference>
<evidence type="ECO:0000259" key="1">
    <source>
        <dbReference type="SMART" id="SM00382"/>
    </source>
</evidence>
<dbReference type="PANTHER" id="PTHR32204:SF0">
    <property type="entry name" value="ATPASE RAVA"/>
    <property type="match status" value="1"/>
</dbReference>
<dbReference type="InterPro" id="IPR027417">
    <property type="entry name" value="P-loop_NTPase"/>
</dbReference>
<name>A0ABW3WHP6_9RHOO</name>
<protein>
    <submittedName>
        <fullName evidence="2">AAA family ATPase</fullName>
    </submittedName>
</protein>
<gene>
    <name evidence="2" type="ORF">ACFQ4M_14365</name>
</gene>
<dbReference type="RefSeq" id="WP_277832043.1">
    <property type="nucleotide sequence ID" value="NZ_JARQZE010000004.1"/>
</dbReference>
<evidence type="ECO:0000313" key="2">
    <source>
        <dbReference type="EMBL" id="MFD1264763.1"/>
    </source>
</evidence>
<dbReference type="Pfam" id="PF17868">
    <property type="entry name" value="AAA_lid_8"/>
    <property type="match status" value="1"/>
</dbReference>
<dbReference type="SMART" id="SM00382">
    <property type="entry name" value="AAA"/>
    <property type="match status" value="1"/>
</dbReference>
<comment type="caution">
    <text evidence="2">The sequence shown here is derived from an EMBL/GenBank/DDBJ whole genome shotgun (WGS) entry which is preliminary data.</text>
</comment>
<dbReference type="InterPro" id="IPR041538">
    <property type="entry name" value="RavA-like_AAA_lid"/>
</dbReference>
<dbReference type="SUPFAM" id="SSF52540">
    <property type="entry name" value="P-loop containing nucleoside triphosphate hydrolases"/>
    <property type="match status" value="1"/>
</dbReference>
<keyword evidence="3" id="KW-1185">Reference proteome</keyword>
<evidence type="ECO:0000313" key="3">
    <source>
        <dbReference type="Proteomes" id="UP001597158"/>
    </source>
</evidence>
<proteinExistence type="predicted"/>
<sequence length="498" mass="53439">MHATTLDRDGLVRLLEVLEVGLVERTRVLRLSLLAALAGEHTLLIGPPGTAKSALARRIHLAFSDARYFERLLTRFTVPEELFGPLSIRALEEDRYERHTAGFLPEAGVAFIDEVFKANSAILNALLTLLNEREFDNGAGRVRCPLISVVGATNHVPEDEVGEAFFDRFLLRLAVEPVSADGFARLLAGNGRNALAACDAGAPPAVPEDLRLPAAVCDALREAAAAVRLPADVLARLAELRVWLAGQQYYVSDRRWVKIAHLLRVAAASEGRAEVAPWDLGLLPSCIAADEAGRQAVADWLACRLGVREALSPPRLTRVVEAFEAQLKAEREANDLDYDESGRLRFSAISHAETLAGAFSSGIGGGMGSEQASALAGEIGDAKGGAGALRMTYARKRRYGALHVTARTTQIDALLLRIAAYQGEIDAQRGALRAWAAQSLWADPAFVDAAQVQLAHTAAQIESLALRAGMARAGFEALPRLDEAGAMPAPVEHEPLPD</sequence>
<dbReference type="Pfam" id="PF20030">
    <property type="entry name" value="bpMoxR"/>
    <property type="match status" value="1"/>
</dbReference>
<dbReference type="EMBL" id="JBHTMC010000026">
    <property type="protein sequence ID" value="MFD1264763.1"/>
    <property type="molecule type" value="Genomic_DNA"/>
</dbReference>
<feature type="domain" description="AAA+ ATPase" evidence="1">
    <location>
        <begin position="38"/>
        <end position="179"/>
    </location>
</feature>
<dbReference type="Proteomes" id="UP001597158">
    <property type="component" value="Unassembled WGS sequence"/>
</dbReference>